<dbReference type="PANTHER" id="PTHR30408">
    <property type="entry name" value="TYPE-1 RESTRICTION ENZYME ECOKI SPECIFICITY PROTEIN"/>
    <property type="match status" value="1"/>
</dbReference>
<comment type="similarity">
    <text evidence="1">Belongs to the type-I restriction system S methylase family.</text>
</comment>
<name>A0AAU9Q867_9VIBR</name>
<dbReference type="EMBL" id="CAKMTQ010000022">
    <property type="protein sequence ID" value="CAH1530579.1"/>
    <property type="molecule type" value="Genomic_DNA"/>
</dbReference>
<dbReference type="Proteomes" id="UP001295420">
    <property type="component" value="Unassembled WGS sequence"/>
</dbReference>
<dbReference type="Pfam" id="PF01420">
    <property type="entry name" value="Methylase_S"/>
    <property type="match status" value="2"/>
</dbReference>
<dbReference type="SUPFAM" id="SSF116734">
    <property type="entry name" value="DNA methylase specificity domain"/>
    <property type="match status" value="2"/>
</dbReference>
<dbReference type="Gene3D" id="1.10.287.1120">
    <property type="entry name" value="Bipartite methylase S protein"/>
    <property type="match status" value="2"/>
</dbReference>
<dbReference type="Gene3D" id="3.90.220.20">
    <property type="entry name" value="DNA methylase specificity domains"/>
    <property type="match status" value="2"/>
</dbReference>
<proteinExistence type="inferred from homology"/>
<dbReference type="InterPro" id="IPR044946">
    <property type="entry name" value="Restrct_endonuc_typeI_TRD_sf"/>
</dbReference>
<feature type="domain" description="Type I restriction modification DNA specificity" evidence="4">
    <location>
        <begin position="200"/>
        <end position="371"/>
    </location>
</feature>
<accession>A0AAU9Q867</accession>
<protein>
    <submittedName>
        <fullName evidence="5">Type I restriction-modification system, specificity subunit S</fullName>
        <ecNumber evidence="5">3.1.21.3</ecNumber>
    </submittedName>
</protein>
<dbReference type="GO" id="GO:0003677">
    <property type="term" value="F:DNA binding"/>
    <property type="evidence" value="ECO:0007669"/>
    <property type="project" value="UniProtKB-KW"/>
</dbReference>
<keyword evidence="2" id="KW-0680">Restriction system</keyword>
<evidence type="ECO:0000313" key="5">
    <source>
        <dbReference type="EMBL" id="CAH1530579.1"/>
    </source>
</evidence>
<organism evidence="5 6">
    <name type="scientific">Vibrio owensii</name>
    <dbReference type="NCBI Taxonomy" id="696485"/>
    <lineage>
        <taxon>Bacteria</taxon>
        <taxon>Pseudomonadati</taxon>
        <taxon>Pseudomonadota</taxon>
        <taxon>Gammaproteobacteria</taxon>
        <taxon>Vibrionales</taxon>
        <taxon>Vibrionaceae</taxon>
        <taxon>Vibrio</taxon>
    </lineage>
</organism>
<dbReference type="PANTHER" id="PTHR30408:SF12">
    <property type="entry name" value="TYPE I RESTRICTION ENZYME MJAVIII SPECIFICITY SUBUNIT"/>
    <property type="match status" value="1"/>
</dbReference>
<dbReference type="CDD" id="cd17283">
    <property type="entry name" value="RMtype1_S_Hpy180ORF7835P_TRD2-CR2_like"/>
    <property type="match status" value="1"/>
</dbReference>
<dbReference type="GO" id="GO:0009035">
    <property type="term" value="F:type I site-specific deoxyribonuclease activity"/>
    <property type="evidence" value="ECO:0007669"/>
    <property type="project" value="UniProtKB-EC"/>
</dbReference>
<dbReference type="InterPro" id="IPR000055">
    <property type="entry name" value="Restrct_endonuc_typeI_TRD"/>
</dbReference>
<sequence>MSNEKNVPEVRFEGFYNEWYCEKVANIAPLQRGFDLPKSKMKSGEYPVVMSNGINGFHNTFKSKAPGIVTGRSGTIGNLHYIESDYWPHNTSLWVTNFHGNVPLFVFYLYVKLDLKRFGSGSGVPTLNRNDVHDQHITFPKNIKEQSLVGNYFQKLDTLINQHQQKHDKLSNLKKAMLEKMFPKAGETVPEIRFDGFSGEWESKEIRELADIVRGASPRPIDDPKWFDKSSKVGWLRIRDVTEQDGRIHHLEQRISKEGESKTRVLHESHLLLSIAASVGKPVINYVSTGVHDGFLIFRQPNFDMEFMYQWLKSFESKWQQYGQPGSQVNLNSDIVKNQVVLVPCRDEQILIGDYLKKLDRLINQHKQQVTKLKNIKQACLDKMFV</sequence>
<gene>
    <name evidence="5" type="ORF">THF1D04_290004</name>
</gene>
<dbReference type="RefSeq" id="WP_343377207.1">
    <property type="nucleotide sequence ID" value="NZ_CAKMTQ010000022.1"/>
</dbReference>
<evidence type="ECO:0000256" key="2">
    <source>
        <dbReference type="ARBA" id="ARBA00022747"/>
    </source>
</evidence>
<evidence type="ECO:0000256" key="1">
    <source>
        <dbReference type="ARBA" id="ARBA00010923"/>
    </source>
</evidence>
<keyword evidence="5" id="KW-0378">Hydrolase</keyword>
<evidence type="ECO:0000256" key="3">
    <source>
        <dbReference type="ARBA" id="ARBA00023125"/>
    </source>
</evidence>
<keyword evidence="3" id="KW-0238">DNA-binding</keyword>
<evidence type="ECO:0000313" key="6">
    <source>
        <dbReference type="Proteomes" id="UP001295420"/>
    </source>
</evidence>
<feature type="domain" description="Type I restriction modification DNA specificity" evidence="4">
    <location>
        <begin position="23"/>
        <end position="170"/>
    </location>
</feature>
<evidence type="ECO:0000259" key="4">
    <source>
        <dbReference type="Pfam" id="PF01420"/>
    </source>
</evidence>
<reference evidence="5" key="1">
    <citation type="submission" date="2022-01" db="EMBL/GenBank/DDBJ databases">
        <authorList>
            <person name="Lagorce A."/>
        </authorList>
    </citation>
    <scope>NUCLEOTIDE SEQUENCE</scope>
    <source>
        <strain evidence="5">Th15_F1_D04</strain>
    </source>
</reference>
<dbReference type="GO" id="GO:0009307">
    <property type="term" value="P:DNA restriction-modification system"/>
    <property type="evidence" value="ECO:0007669"/>
    <property type="project" value="UniProtKB-KW"/>
</dbReference>
<dbReference type="CDD" id="cd17267">
    <property type="entry name" value="RMtype1_S_EcoAO83I-TRD1-CR1_like"/>
    <property type="match status" value="1"/>
</dbReference>
<comment type="caution">
    <text evidence="5">The sequence shown here is derived from an EMBL/GenBank/DDBJ whole genome shotgun (WGS) entry which is preliminary data.</text>
</comment>
<dbReference type="InterPro" id="IPR052021">
    <property type="entry name" value="Type-I_RS_S_subunit"/>
</dbReference>
<dbReference type="EC" id="3.1.21.3" evidence="5"/>
<dbReference type="AlphaFoldDB" id="A0AAU9Q867"/>